<dbReference type="AlphaFoldDB" id="A0A1D1ZFF5"/>
<feature type="coiled-coil region" evidence="2">
    <location>
        <begin position="479"/>
        <end position="532"/>
    </location>
</feature>
<feature type="compositionally biased region" description="Polar residues" evidence="3">
    <location>
        <begin position="332"/>
        <end position="359"/>
    </location>
</feature>
<evidence type="ECO:0000256" key="1">
    <source>
        <dbReference type="ARBA" id="ARBA00005711"/>
    </source>
</evidence>
<evidence type="ECO:0000313" key="5">
    <source>
        <dbReference type="EMBL" id="JAT65568.1"/>
    </source>
</evidence>
<sequence>MDYERIHKVQTGVISPSKLRMKLLGVHNHRKKESTNNSSRTSPSKLEDLEYVKNSLLACGENDGLKEYEGDSGLPVTVANVKSQVAKLPPKDIPNFDQNAIISKQKNDTAVVKTENTFEGVLHQDHLVNSRAIRPARSLAEESNGYDSGHDNGSTSSFEFHRGERTLPSPLVGPFCRPVPSKWNDAEKWIINRQSVHPHPIVLKKPLMQQRHGSQKMNANLGKVAPESTTMVQGASTVQPADTKRIDSCPQTAGVKFPFASFSSHPVSEPEKGVGGPADICPIIVNTVALPQTLKDLNEKELPQPEISNSHTTVPAVKSVSMRDMGTEMTPIASQEPSRTGTPNGAMTPTRSPVSSRASTPRRGVPAPSPFETSTDNKLDHHQEYSNQTESSERGRKLKTRREILALGLQLGKTNIAAWASKDDVEDDSTSHKVVDMDQLEKIEFEARAVAWEEAEKTKHMARYKREEIKIQVWESHQKAKFEAQMKQAETQAEKMKVQSQEKRMMKLSLIKQRLEEKLAAAEARKNRHAARTEQQVEHIRQTGRIPPSHFCCAWFS</sequence>
<dbReference type="PANTHER" id="PTHR31471:SF49">
    <property type="entry name" value="REMORIN FAMILY PROTEIN"/>
    <property type="match status" value="1"/>
</dbReference>
<name>A0A1D1ZFF5_9ARAE</name>
<reference evidence="5" key="1">
    <citation type="submission" date="2015-07" db="EMBL/GenBank/DDBJ databases">
        <title>Transcriptome Assembly of Anthurium amnicola.</title>
        <authorList>
            <person name="Suzuki J."/>
        </authorList>
    </citation>
    <scope>NUCLEOTIDE SEQUENCE</scope>
</reference>
<protein>
    <submittedName>
        <fullName evidence="5">Uncharacterized protein At3g61260</fullName>
    </submittedName>
</protein>
<feature type="domain" description="Remorin C-terminal" evidence="4">
    <location>
        <begin position="445"/>
        <end position="548"/>
    </location>
</feature>
<dbReference type="EMBL" id="GDJX01002368">
    <property type="protein sequence ID" value="JAT65568.1"/>
    <property type="molecule type" value="Transcribed_RNA"/>
</dbReference>
<accession>A0A1D1ZFF5</accession>
<dbReference type="PANTHER" id="PTHR31471">
    <property type="entry name" value="OS02G0116800 PROTEIN"/>
    <property type="match status" value="1"/>
</dbReference>
<feature type="region of interest" description="Disordered" evidence="3">
    <location>
        <begin position="329"/>
        <end position="398"/>
    </location>
</feature>
<dbReference type="InterPro" id="IPR005516">
    <property type="entry name" value="Remorin_C"/>
</dbReference>
<comment type="similarity">
    <text evidence="1">Belongs to the remorin family.</text>
</comment>
<feature type="compositionally biased region" description="Basic and acidic residues" evidence="3">
    <location>
        <begin position="375"/>
        <end position="384"/>
    </location>
</feature>
<keyword evidence="2" id="KW-0175">Coiled coil</keyword>
<dbReference type="Pfam" id="PF03763">
    <property type="entry name" value="Remorin_C"/>
    <property type="match status" value="1"/>
</dbReference>
<evidence type="ECO:0000256" key="3">
    <source>
        <dbReference type="SAM" id="MobiDB-lite"/>
    </source>
</evidence>
<gene>
    <name evidence="5" type="primary">At3g61260_18</name>
    <name evidence="5" type="ORF">g.54489</name>
</gene>
<evidence type="ECO:0000256" key="2">
    <source>
        <dbReference type="SAM" id="Coils"/>
    </source>
</evidence>
<proteinExistence type="inferred from homology"/>
<feature type="region of interest" description="Disordered" evidence="3">
    <location>
        <begin position="141"/>
        <end position="161"/>
    </location>
</feature>
<evidence type="ECO:0000259" key="4">
    <source>
        <dbReference type="Pfam" id="PF03763"/>
    </source>
</evidence>
<organism evidence="5">
    <name type="scientific">Anthurium amnicola</name>
    <dbReference type="NCBI Taxonomy" id="1678845"/>
    <lineage>
        <taxon>Eukaryota</taxon>
        <taxon>Viridiplantae</taxon>
        <taxon>Streptophyta</taxon>
        <taxon>Embryophyta</taxon>
        <taxon>Tracheophyta</taxon>
        <taxon>Spermatophyta</taxon>
        <taxon>Magnoliopsida</taxon>
        <taxon>Liliopsida</taxon>
        <taxon>Araceae</taxon>
        <taxon>Pothoideae</taxon>
        <taxon>Potheae</taxon>
        <taxon>Anthurium</taxon>
    </lineage>
</organism>